<evidence type="ECO:0000313" key="1">
    <source>
        <dbReference type="EMBL" id="SJZ67900.1"/>
    </source>
</evidence>
<proteinExistence type="predicted"/>
<dbReference type="STRING" id="413434.SAMN04488132_103448"/>
<protein>
    <submittedName>
        <fullName evidence="1">Uncharacterized protein</fullName>
    </submittedName>
</protein>
<dbReference type="EMBL" id="FUWH01000003">
    <property type="protein sequence ID" value="SJZ67900.1"/>
    <property type="molecule type" value="Genomic_DNA"/>
</dbReference>
<dbReference type="OrthoDB" id="674820at2"/>
<name>A0A1T4MLD8_9BACT</name>
<dbReference type="RefSeq" id="WP_078830912.1">
    <property type="nucleotide sequence ID" value="NZ_FUWH01000003.1"/>
</dbReference>
<gene>
    <name evidence="1" type="ORF">SAMN04488132_103448</name>
</gene>
<dbReference type="AlphaFoldDB" id="A0A1T4MLD8"/>
<reference evidence="1 2" key="1">
    <citation type="submission" date="2017-02" db="EMBL/GenBank/DDBJ databases">
        <authorList>
            <person name="Peterson S.W."/>
        </authorList>
    </citation>
    <scope>NUCLEOTIDE SEQUENCE [LARGE SCALE GENOMIC DNA]</scope>
    <source>
        <strain evidence="1 2">DSM 22335</strain>
    </source>
</reference>
<keyword evidence="2" id="KW-1185">Reference proteome</keyword>
<accession>A0A1T4MLD8</accession>
<organism evidence="1 2">
    <name type="scientific">Sediminibacterium ginsengisoli</name>
    <dbReference type="NCBI Taxonomy" id="413434"/>
    <lineage>
        <taxon>Bacteria</taxon>
        <taxon>Pseudomonadati</taxon>
        <taxon>Bacteroidota</taxon>
        <taxon>Chitinophagia</taxon>
        <taxon>Chitinophagales</taxon>
        <taxon>Chitinophagaceae</taxon>
        <taxon>Sediminibacterium</taxon>
    </lineage>
</organism>
<evidence type="ECO:0000313" key="2">
    <source>
        <dbReference type="Proteomes" id="UP000190888"/>
    </source>
</evidence>
<sequence>MPNYTLPAPGTHFITLAAAVAMTTLYRNEREQILQPEYRGKNLLCTSETFSLSDLNALLQEPGCAGFRIYYGMKEDKTVHAILVGTDATGNDLLPTVKTTGEITAKNDGDDSLILQEGQRCPPLCPDPSPLNP</sequence>
<dbReference type="Proteomes" id="UP000190888">
    <property type="component" value="Unassembled WGS sequence"/>
</dbReference>